<dbReference type="SUPFAM" id="SSF53697">
    <property type="entry name" value="SIS domain"/>
    <property type="match status" value="1"/>
</dbReference>
<comment type="similarity">
    <text evidence="1 4">Belongs to the SIS family. GutQ/KpsF subfamily.</text>
</comment>
<evidence type="ECO:0000256" key="4">
    <source>
        <dbReference type="PIRNR" id="PIRNR004692"/>
    </source>
</evidence>
<evidence type="ECO:0000256" key="3">
    <source>
        <dbReference type="ARBA" id="ARBA00023122"/>
    </source>
</evidence>
<evidence type="ECO:0000256" key="6">
    <source>
        <dbReference type="PIRSR" id="PIRSR004692-3"/>
    </source>
</evidence>
<feature type="binding site" evidence="5">
    <location>
        <position position="76"/>
    </location>
    <ligand>
        <name>Zn(2+)</name>
        <dbReference type="ChEBI" id="CHEBI:29105"/>
    </ligand>
</feature>
<name>A0A1H7WSV2_9BACT</name>
<dbReference type="STRING" id="43775.SAMN04489760_107129"/>
<keyword evidence="11" id="KW-1185">Reference proteome</keyword>
<dbReference type="NCBIfam" id="TIGR00393">
    <property type="entry name" value="kpsF"/>
    <property type="match status" value="1"/>
</dbReference>
<feature type="domain" description="SIS" evidence="9">
    <location>
        <begin position="35"/>
        <end position="178"/>
    </location>
</feature>
<evidence type="ECO:0000256" key="2">
    <source>
        <dbReference type="ARBA" id="ARBA00022737"/>
    </source>
</evidence>
<dbReference type="PANTHER" id="PTHR42745:SF1">
    <property type="entry name" value="ARABINOSE 5-PHOSPHATE ISOMERASE KDSD"/>
    <property type="match status" value="1"/>
</dbReference>
<dbReference type="CDD" id="cd04604">
    <property type="entry name" value="CBS_pair_SIS_assoc"/>
    <property type="match status" value="1"/>
</dbReference>
<protein>
    <submittedName>
        <fullName evidence="10">Arabinose-5-phosphate isomerase</fullName>
    </submittedName>
</protein>
<dbReference type="InterPro" id="IPR000644">
    <property type="entry name" value="CBS_dom"/>
</dbReference>
<feature type="domain" description="CBS" evidence="8">
    <location>
        <begin position="204"/>
        <end position="262"/>
    </location>
</feature>
<dbReference type="InterPro" id="IPR035474">
    <property type="entry name" value="SIS_Kpsf"/>
</dbReference>
<feature type="site" description="Catalytically relevant" evidence="6">
    <location>
        <position position="105"/>
    </location>
</feature>
<proteinExistence type="inferred from homology"/>
<feature type="site" description="Catalytically relevant" evidence="6">
    <location>
        <position position="187"/>
    </location>
</feature>
<dbReference type="AlphaFoldDB" id="A0A1H7WSV2"/>
<evidence type="ECO:0000256" key="5">
    <source>
        <dbReference type="PIRSR" id="PIRSR004692-2"/>
    </source>
</evidence>
<dbReference type="PIRSF" id="PIRSF004692">
    <property type="entry name" value="KdsD_KpsF"/>
    <property type="match status" value="1"/>
</dbReference>
<dbReference type="GO" id="GO:0046872">
    <property type="term" value="F:metal ion binding"/>
    <property type="evidence" value="ECO:0007669"/>
    <property type="project" value="UniProtKB-KW"/>
</dbReference>
<keyword evidence="3 7" id="KW-0129">CBS domain</keyword>
<dbReference type="GO" id="GO:0005975">
    <property type="term" value="P:carbohydrate metabolic process"/>
    <property type="evidence" value="ECO:0007669"/>
    <property type="project" value="InterPro"/>
</dbReference>
<reference evidence="10 11" key="1">
    <citation type="submission" date="2016-10" db="EMBL/GenBank/DDBJ databases">
        <authorList>
            <person name="de Groot N.N."/>
        </authorList>
    </citation>
    <scope>NUCLEOTIDE SEQUENCE [LARGE SCALE GENOMIC DNA]</scope>
    <source>
        <strain evidence="10 11">DSM 8423</strain>
    </source>
</reference>
<feature type="site" description="Catalytically relevant" evidence="6">
    <location>
        <position position="146"/>
    </location>
</feature>
<dbReference type="InterPro" id="IPR046342">
    <property type="entry name" value="CBS_dom_sf"/>
</dbReference>
<evidence type="ECO:0000313" key="11">
    <source>
        <dbReference type="Proteomes" id="UP000198744"/>
    </source>
</evidence>
<accession>A0A1H7WSV2</accession>
<keyword evidence="10" id="KW-0413">Isomerase</keyword>
<dbReference type="InterPro" id="IPR001347">
    <property type="entry name" value="SIS_dom"/>
</dbReference>
<dbReference type="PANTHER" id="PTHR42745">
    <property type="match status" value="1"/>
</dbReference>
<evidence type="ECO:0000259" key="9">
    <source>
        <dbReference type="PROSITE" id="PS51464"/>
    </source>
</evidence>
<dbReference type="PROSITE" id="PS51371">
    <property type="entry name" value="CBS"/>
    <property type="match status" value="2"/>
</dbReference>
<dbReference type="Gene3D" id="3.40.50.10490">
    <property type="entry name" value="Glucose-6-phosphate isomerase like protein, domain 1"/>
    <property type="match status" value="1"/>
</dbReference>
<dbReference type="PROSITE" id="PS51464">
    <property type="entry name" value="SIS"/>
    <property type="match status" value="1"/>
</dbReference>
<feature type="domain" description="CBS" evidence="8">
    <location>
        <begin position="271"/>
        <end position="328"/>
    </location>
</feature>
<dbReference type="FunFam" id="3.40.50.10490:FF:000011">
    <property type="entry name" value="Arabinose 5-phosphate isomerase"/>
    <property type="match status" value="1"/>
</dbReference>
<feature type="site" description="Catalytically relevant" evidence="6">
    <location>
        <position position="53"/>
    </location>
</feature>
<dbReference type="GO" id="GO:0097367">
    <property type="term" value="F:carbohydrate derivative binding"/>
    <property type="evidence" value="ECO:0007669"/>
    <property type="project" value="InterPro"/>
</dbReference>
<evidence type="ECO:0000256" key="7">
    <source>
        <dbReference type="PROSITE-ProRule" id="PRU00703"/>
    </source>
</evidence>
<keyword evidence="5" id="KW-0862">Zinc</keyword>
<dbReference type="CDD" id="cd05014">
    <property type="entry name" value="SIS_Kpsf"/>
    <property type="match status" value="1"/>
</dbReference>
<evidence type="ECO:0000256" key="1">
    <source>
        <dbReference type="ARBA" id="ARBA00008165"/>
    </source>
</evidence>
<organism evidence="10 11">
    <name type="scientific">Syntrophus gentianae</name>
    <dbReference type="NCBI Taxonomy" id="43775"/>
    <lineage>
        <taxon>Bacteria</taxon>
        <taxon>Pseudomonadati</taxon>
        <taxon>Thermodesulfobacteriota</taxon>
        <taxon>Syntrophia</taxon>
        <taxon>Syntrophales</taxon>
        <taxon>Syntrophaceae</taxon>
        <taxon>Syntrophus</taxon>
    </lineage>
</organism>
<sequence>MEKDSTITRAEEVLRIEAESILQLIGRLDENFSRAVDIIYRSPGRVIVTGIGKSGLIGKKIVATMTSTGTQALFLHPVEGLHGDLGIVTKDDVVLAISNSGETEEVNRLIGSIQKIGAPLISFTGNPSSTMARASNAVINVGVEREACPFGLAPTSSSTASLAMGDALAVALIDKHKFSEKDFYKFHPGGSLGQRLRAKVRDVMISGPDIPKVYTGTPAIEAISVLDEKNKGFLLVTDRQNCLLGILTDGDVRRLVRKGASVSGKSIDEIMTRSPKSIKDDWSLAQTIEFMQRDEITALAIVNCGNQLQGYIHLHDILGRGGTIRISISG</sequence>
<dbReference type="InterPro" id="IPR046348">
    <property type="entry name" value="SIS_dom_sf"/>
</dbReference>
<dbReference type="InterPro" id="IPR050986">
    <property type="entry name" value="GutQ/KpsF_isomerases"/>
</dbReference>
<evidence type="ECO:0000259" key="8">
    <source>
        <dbReference type="PROSITE" id="PS51371"/>
    </source>
</evidence>
<evidence type="ECO:0000313" key="10">
    <source>
        <dbReference type="EMBL" id="SEM23987.1"/>
    </source>
</evidence>
<dbReference type="Proteomes" id="UP000198744">
    <property type="component" value="Unassembled WGS sequence"/>
</dbReference>
<dbReference type="Gene3D" id="3.10.580.10">
    <property type="entry name" value="CBS-domain"/>
    <property type="match status" value="1"/>
</dbReference>
<dbReference type="Pfam" id="PF01380">
    <property type="entry name" value="SIS"/>
    <property type="match status" value="1"/>
</dbReference>
<keyword evidence="5" id="KW-0479">Metal-binding</keyword>
<dbReference type="Pfam" id="PF00571">
    <property type="entry name" value="CBS"/>
    <property type="match status" value="2"/>
</dbReference>
<dbReference type="RefSeq" id="WP_237671697.1">
    <property type="nucleotide sequence ID" value="NZ_FOBS01000007.1"/>
</dbReference>
<dbReference type="GO" id="GO:0019146">
    <property type="term" value="F:arabinose-5-phosphate isomerase activity"/>
    <property type="evidence" value="ECO:0007669"/>
    <property type="project" value="UniProtKB-ARBA"/>
</dbReference>
<dbReference type="EMBL" id="FOBS01000007">
    <property type="protein sequence ID" value="SEM23987.1"/>
    <property type="molecule type" value="Genomic_DNA"/>
</dbReference>
<gene>
    <name evidence="10" type="ORF">SAMN04489760_107129</name>
</gene>
<dbReference type="SMART" id="SM00116">
    <property type="entry name" value="CBS"/>
    <property type="match status" value="2"/>
</dbReference>
<dbReference type="InterPro" id="IPR004800">
    <property type="entry name" value="KdsD/KpsF-type"/>
</dbReference>
<keyword evidence="2" id="KW-0677">Repeat</keyword>
<dbReference type="GO" id="GO:1901135">
    <property type="term" value="P:carbohydrate derivative metabolic process"/>
    <property type="evidence" value="ECO:0007669"/>
    <property type="project" value="InterPro"/>
</dbReference>